<keyword evidence="2" id="KW-0805">Transcription regulation</keyword>
<dbReference type="Gene3D" id="1.10.10.10">
    <property type="entry name" value="Winged helix-like DNA-binding domain superfamily/Winged helix DNA-binding domain"/>
    <property type="match status" value="1"/>
</dbReference>
<dbReference type="Pfam" id="PF08281">
    <property type="entry name" value="Sigma70_r4_2"/>
    <property type="match status" value="1"/>
</dbReference>
<evidence type="ECO:0000256" key="3">
    <source>
        <dbReference type="ARBA" id="ARBA00023082"/>
    </source>
</evidence>
<name>A0A852T674_9MICO</name>
<dbReference type="InterPro" id="IPR036388">
    <property type="entry name" value="WH-like_DNA-bd_sf"/>
</dbReference>
<keyword evidence="8" id="KW-1185">Reference proteome</keyword>
<evidence type="ECO:0000256" key="4">
    <source>
        <dbReference type="ARBA" id="ARBA00023163"/>
    </source>
</evidence>
<feature type="domain" description="RNA polymerase sigma factor 70 region 4 type 2" evidence="6">
    <location>
        <begin position="47"/>
        <end position="97"/>
    </location>
</feature>
<organism evidence="7 8">
    <name type="scientific">Leifsonia soli</name>
    <dbReference type="NCBI Taxonomy" id="582665"/>
    <lineage>
        <taxon>Bacteria</taxon>
        <taxon>Bacillati</taxon>
        <taxon>Actinomycetota</taxon>
        <taxon>Actinomycetes</taxon>
        <taxon>Micrococcales</taxon>
        <taxon>Microbacteriaceae</taxon>
        <taxon>Leifsonia</taxon>
    </lineage>
</organism>
<accession>A0A852T674</accession>
<evidence type="ECO:0000256" key="5">
    <source>
        <dbReference type="SAM" id="MobiDB-lite"/>
    </source>
</evidence>
<protein>
    <submittedName>
        <fullName evidence="7">DNA-directed RNA polymerase specialized sigma24 family protein</fullName>
    </submittedName>
</protein>
<dbReference type="GO" id="GO:0003677">
    <property type="term" value="F:DNA binding"/>
    <property type="evidence" value="ECO:0007669"/>
    <property type="project" value="InterPro"/>
</dbReference>
<reference evidence="7 8" key="1">
    <citation type="submission" date="2020-07" db="EMBL/GenBank/DDBJ databases">
        <title>Sequencing the genomes of 1000 actinobacteria strains.</title>
        <authorList>
            <person name="Klenk H.-P."/>
        </authorList>
    </citation>
    <scope>NUCLEOTIDE SEQUENCE [LARGE SCALE GENOMIC DNA]</scope>
    <source>
        <strain evidence="7 8">DSM 23871</strain>
    </source>
</reference>
<evidence type="ECO:0000256" key="1">
    <source>
        <dbReference type="ARBA" id="ARBA00010641"/>
    </source>
</evidence>
<gene>
    <name evidence="7" type="ORF">BJ963_003553</name>
</gene>
<evidence type="ECO:0000313" key="7">
    <source>
        <dbReference type="EMBL" id="NYD76034.1"/>
    </source>
</evidence>
<comment type="caution">
    <text evidence="7">The sequence shown here is derived from an EMBL/GenBank/DDBJ whole genome shotgun (WGS) entry which is preliminary data.</text>
</comment>
<dbReference type="Proteomes" id="UP000589620">
    <property type="component" value="Unassembled WGS sequence"/>
</dbReference>
<dbReference type="AlphaFoldDB" id="A0A852T674"/>
<evidence type="ECO:0000256" key="2">
    <source>
        <dbReference type="ARBA" id="ARBA00023015"/>
    </source>
</evidence>
<dbReference type="GO" id="GO:0006352">
    <property type="term" value="P:DNA-templated transcription initiation"/>
    <property type="evidence" value="ECO:0007669"/>
    <property type="project" value="InterPro"/>
</dbReference>
<dbReference type="EMBL" id="JACCBJ010000001">
    <property type="protein sequence ID" value="NYD76034.1"/>
    <property type="molecule type" value="Genomic_DNA"/>
</dbReference>
<feature type="region of interest" description="Disordered" evidence="5">
    <location>
        <begin position="13"/>
        <end position="32"/>
    </location>
</feature>
<dbReference type="InterPro" id="IPR013324">
    <property type="entry name" value="RNA_pol_sigma_r3/r4-like"/>
</dbReference>
<dbReference type="GO" id="GO:0000428">
    <property type="term" value="C:DNA-directed RNA polymerase complex"/>
    <property type="evidence" value="ECO:0007669"/>
    <property type="project" value="UniProtKB-KW"/>
</dbReference>
<evidence type="ECO:0000259" key="6">
    <source>
        <dbReference type="Pfam" id="PF08281"/>
    </source>
</evidence>
<sequence>MLEIAGTLARETWRSRSGGTDAPDWDGLPARYGAADPAGHRDLISGVQQAVATLDPQQQQLFVAIEVNGVSVDVMSQQFGSTPGAIYKTVFDARKKIRAYLTANGYLQGESRSGQASPGRLGVGLA</sequence>
<dbReference type="GO" id="GO:0016987">
    <property type="term" value="F:sigma factor activity"/>
    <property type="evidence" value="ECO:0007669"/>
    <property type="project" value="UniProtKB-KW"/>
</dbReference>
<keyword evidence="4" id="KW-0804">Transcription</keyword>
<keyword evidence="3" id="KW-0731">Sigma factor</keyword>
<keyword evidence="7" id="KW-0240">DNA-directed RNA polymerase</keyword>
<dbReference type="InterPro" id="IPR013249">
    <property type="entry name" value="RNA_pol_sigma70_r4_t2"/>
</dbReference>
<dbReference type="SUPFAM" id="SSF88659">
    <property type="entry name" value="Sigma3 and sigma4 domains of RNA polymerase sigma factors"/>
    <property type="match status" value="1"/>
</dbReference>
<proteinExistence type="inferred from homology"/>
<comment type="similarity">
    <text evidence="1">Belongs to the sigma-70 factor family. ECF subfamily.</text>
</comment>
<evidence type="ECO:0000313" key="8">
    <source>
        <dbReference type="Proteomes" id="UP000589620"/>
    </source>
</evidence>